<evidence type="ECO:0000256" key="3">
    <source>
        <dbReference type="ARBA" id="ARBA00022448"/>
    </source>
</evidence>
<name>A0ABR5NSN1_9LACO</name>
<proteinExistence type="inferred from homology"/>
<evidence type="ECO:0000256" key="6">
    <source>
        <dbReference type="ARBA" id="ARBA00022989"/>
    </source>
</evidence>
<accession>A0ABR5NSN1</accession>
<gene>
    <name evidence="9" type="ORF">FC97_GL000869</name>
</gene>
<protein>
    <submittedName>
        <fullName evidence="9">Glucose uptake protein</fullName>
    </submittedName>
</protein>
<organism evidence="9 10">
    <name type="scientific">Companilactobacillus kimchii DSM 13961 = JCM 10707</name>
    <dbReference type="NCBI Taxonomy" id="1423765"/>
    <lineage>
        <taxon>Bacteria</taxon>
        <taxon>Bacillati</taxon>
        <taxon>Bacillota</taxon>
        <taxon>Bacilli</taxon>
        <taxon>Lactobacillales</taxon>
        <taxon>Lactobacillaceae</taxon>
        <taxon>Companilactobacillus</taxon>
        <taxon>Companilactobacillus kimchii</taxon>
    </lineage>
</organism>
<feature type="transmembrane region" description="Helical" evidence="8">
    <location>
        <begin position="40"/>
        <end position="57"/>
    </location>
</feature>
<dbReference type="InterPro" id="IPR010651">
    <property type="entry name" value="Sugar_transport"/>
</dbReference>
<comment type="caution">
    <text evidence="9">The sequence shown here is derived from an EMBL/GenBank/DDBJ whole genome shotgun (WGS) entry which is preliminary data.</text>
</comment>
<sequence length="295" mass="32435">MMAFLKEKFMGYLLALIPALGWGFQSIVMQKIGGKFTNKVMGMAMTTFVFAVIIFFFKHPTTVNSNLIIGSFLCGLFWIVGQLLQVKAFDLVGVSMAMPVSTGEQLLGTTLMGALYFHEWQSGWQFILGIGALAFIIVGIYLTTYSNEKKEKNINLKSGLIVLTISSLGLIGYAVIPRIFDLNSWDILLPQSIAMLITMFIIAGVQKNRKILDVKTWQNMVTGIFFAIANIAILFSNEVNGVAVGYTLSQLNVIVATLGGLLILHEKKSKRELFFTLIGLVLIVVGAIMIGATKE</sequence>
<evidence type="ECO:0000313" key="10">
    <source>
        <dbReference type="Proteomes" id="UP000051499"/>
    </source>
</evidence>
<dbReference type="PANTHER" id="PTHR16119">
    <property type="entry name" value="TRANSMEMBRANE PROTEIN 144"/>
    <property type="match status" value="1"/>
</dbReference>
<keyword evidence="4" id="KW-0762">Sugar transport</keyword>
<comment type="similarity">
    <text evidence="2">Belongs to the GRP transporter (TC 2.A.7.5) family.</text>
</comment>
<keyword evidence="6 8" id="KW-1133">Transmembrane helix</keyword>
<dbReference type="Pfam" id="PF06800">
    <property type="entry name" value="Sugar_transport"/>
    <property type="match status" value="1"/>
</dbReference>
<comment type="subcellular location">
    <subcellularLocation>
        <location evidence="1">Cell membrane</location>
        <topology evidence="1">Multi-pass membrane protein</topology>
    </subcellularLocation>
</comment>
<feature type="transmembrane region" description="Helical" evidence="8">
    <location>
        <begin position="243"/>
        <end position="264"/>
    </location>
</feature>
<dbReference type="CDD" id="cd23110">
    <property type="entry name" value="GRP"/>
    <property type="match status" value="1"/>
</dbReference>
<feature type="transmembrane region" description="Helical" evidence="8">
    <location>
        <begin position="217"/>
        <end position="237"/>
    </location>
</feature>
<evidence type="ECO:0000256" key="4">
    <source>
        <dbReference type="ARBA" id="ARBA00022597"/>
    </source>
</evidence>
<feature type="transmembrane region" description="Helical" evidence="8">
    <location>
        <begin position="12"/>
        <end position="28"/>
    </location>
</feature>
<evidence type="ECO:0000256" key="7">
    <source>
        <dbReference type="ARBA" id="ARBA00023136"/>
    </source>
</evidence>
<evidence type="ECO:0000313" key="9">
    <source>
        <dbReference type="EMBL" id="KRK51178.1"/>
    </source>
</evidence>
<dbReference type="SUPFAM" id="SSF103481">
    <property type="entry name" value="Multidrug resistance efflux transporter EmrE"/>
    <property type="match status" value="2"/>
</dbReference>
<reference evidence="9 10" key="1">
    <citation type="journal article" date="2015" name="Genome Announc.">
        <title>Expanding the biotechnology potential of lactobacilli through comparative genomics of 213 strains and associated genera.</title>
        <authorList>
            <person name="Sun Z."/>
            <person name="Harris H.M."/>
            <person name="McCann A."/>
            <person name="Guo C."/>
            <person name="Argimon S."/>
            <person name="Zhang W."/>
            <person name="Yang X."/>
            <person name="Jeffery I.B."/>
            <person name="Cooney J.C."/>
            <person name="Kagawa T.F."/>
            <person name="Liu W."/>
            <person name="Song Y."/>
            <person name="Salvetti E."/>
            <person name="Wrobel A."/>
            <person name="Rasinkangas P."/>
            <person name="Parkhill J."/>
            <person name="Rea M.C."/>
            <person name="O'Sullivan O."/>
            <person name="Ritari J."/>
            <person name="Douillard F.P."/>
            <person name="Paul Ross R."/>
            <person name="Yang R."/>
            <person name="Briner A.E."/>
            <person name="Felis G.E."/>
            <person name="de Vos W.M."/>
            <person name="Barrangou R."/>
            <person name="Klaenhammer T.R."/>
            <person name="Caufield P.W."/>
            <person name="Cui Y."/>
            <person name="Zhang H."/>
            <person name="O'Toole P.W."/>
        </authorList>
    </citation>
    <scope>NUCLEOTIDE SEQUENCE [LARGE SCALE GENOMIC DNA]</scope>
    <source>
        <strain evidence="9 10">DSM 13961</strain>
    </source>
</reference>
<keyword evidence="7 8" id="KW-0472">Membrane</keyword>
<evidence type="ECO:0000256" key="2">
    <source>
        <dbReference type="ARBA" id="ARBA00006117"/>
    </source>
</evidence>
<evidence type="ECO:0000256" key="1">
    <source>
        <dbReference type="ARBA" id="ARBA00004651"/>
    </source>
</evidence>
<dbReference type="Proteomes" id="UP000051499">
    <property type="component" value="Unassembled WGS sequence"/>
</dbReference>
<dbReference type="InterPro" id="IPR037185">
    <property type="entry name" value="EmrE-like"/>
</dbReference>
<feature type="transmembrane region" description="Helical" evidence="8">
    <location>
        <begin position="188"/>
        <end position="205"/>
    </location>
</feature>
<keyword evidence="3" id="KW-0813">Transport</keyword>
<keyword evidence="10" id="KW-1185">Reference proteome</keyword>
<feature type="transmembrane region" description="Helical" evidence="8">
    <location>
        <begin position="63"/>
        <end position="84"/>
    </location>
</feature>
<feature type="transmembrane region" description="Helical" evidence="8">
    <location>
        <begin position="154"/>
        <end position="176"/>
    </location>
</feature>
<feature type="transmembrane region" description="Helical" evidence="8">
    <location>
        <begin position="123"/>
        <end position="142"/>
    </location>
</feature>
<dbReference type="EMBL" id="AZDH01000017">
    <property type="protein sequence ID" value="KRK51178.1"/>
    <property type="molecule type" value="Genomic_DNA"/>
</dbReference>
<evidence type="ECO:0000256" key="5">
    <source>
        <dbReference type="ARBA" id="ARBA00022692"/>
    </source>
</evidence>
<dbReference type="RefSeq" id="WP_225868658.1">
    <property type="nucleotide sequence ID" value="NZ_BBAE01000002.1"/>
</dbReference>
<keyword evidence="5 8" id="KW-0812">Transmembrane</keyword>
<feature type="transmembrane region" description="Helical" evidence="8">
    <location>
        <begin position="273"/>
        <end position="292"/>
    </location>
</feature>
<evidence type="ECO:0000256" key="8">
    <source>
        <dbReference type="SAM" id="Phobius"/>
    </source>
</evidence>
<dbReference type="PANTHER" id="PTHR16119:SF17">
    <property type="entry name" value="TRANSMEMBRANE PROTEIN 144"/>
    <property type="match status" value="1"/>
</dbReference>